<organism evidence="2">
    <name type="scientific">bioreactor metagenome</name>
    <dbReference type="NCBI Taxonomy" id="1076179"/>
    <lineage>
        <taxon>unclassified sequences</taxon>
        <taxon>metagenomes</taxon>
        <taxon>ecological metagenomes</taxon>
    </lineage>
</organism>
<name>A0A644ZHW6_9ZZZZ</name>
<evidence type="ECO:0000256" key="1">
    <source>
        <dbReference type="SAM" id="MobiDB-lite"/>
    </source>
</evidence>
<gene>
    <name evidence="2" type="ORF">SDC9_86957</name>
</gene>
<accession>A0A644ZHW6</accession>
<proteinExistence type="predicted"/>
<evidence type="ECO:0000313" key="2">
    <source>
        <dbReference type="EMBL" id="MPM40317.1"/>
    </source>
</evidence>
<dbReference type="EMBL" id="VSSQ01008956">
    <property type="protein sequence ID" value="MPM40317.1"/>
    <property type="molecule type" value="Genomic_DNA"/>
</dbReference>
<feature type="region of interest" description="Disordered" evidence="1">
    <location>
        <begin position="59"/>
        <end position="85"/>
    </location>
</feature>
<reference evidence="2" key="1">
    <citation type="submission" date="2019-08" db="EMBL/GenBank/DDBJ databases">
        <authorList>
            <person name="Kucharzyk K."/>
            <person name="Murdoch R.W."/>
            <person name="Higgins S."/>
            <person name="Loffler F."/>
        </authorList>
    </citation>
    <scope>NUCLEOTIDE SEQUENCE</scope>
</reference>
<dbReference type="AlphaFoldDB" id="A0A644ZHW6"/>
<protein>
    <submittedName>
        <fullName evidence="2">Uncharacterized protein</fullName>
    </submittedName>
</protein>
<comment type="caution">
    <text evidence="2">The sequence shown here is derived from an EMBL/GenBank/DDBJ whole genome shotgun (WGS) entry which is preliminary data.</text>
</comment>
<sequence>MDYTLPVDDHRYFFDRHLIQRHGLDAFQPLVHQGSRVDGHLGSHAPVWMLQRLLRRDPGQALPAPAEKRAAGGGEYQPPDLSPVPTALQTLKNCRMLGIHRQNFPAAPPDSFGYQRPGADQGLLVGQGNALAGVGGGQGGG</sequence>